<dbReference type="PANTHER" id="PTHR10366:SF564">
    <property type="entry name" value="STEROL-4-ALPHA-CARBOXYLATE 3-DEHYDROGENASE, DECARBOXYLATING"/>
    <property type="match status" value="1"/>
</dbReference>
<keyword evidence="5" id="KW-1185">Reference proteome</keyword>
<feature type="domain" description="NAD-dependent epimerase/dehydratase" evidence="3">
    <location>
        <begin position="5"/>
        <end position="207"/>
    </location>
</feature>
<gene>
    <name evidence="4" type="ORF">LAQU0_S05e03422g</name>
</gene>
<dbReference type="Proteomes" id="UP000236544">
    <property type="component" value="Unassembled WGS sequence"/>
</dbReference>
<evidence type="ECO:0000256" key="2">
    <source>
        <dbReference type="ARBA" id="ARBA00023445"/>
    </source>
</evidence>
<evidence type="ECO:0000259" key="3">
    <source>
        <dbReference type="Pfam" id="PF01370"/>
    </source>
</evidence>
<keyword evidence="1" id="KW-0560">Oxidoreductase</keyword>
<dbReference type="GO" id="GO:0016616">
    <property type="term" value="F:oxidoreductase activity, acting on the CH-OH group of donors, NAD or NADP as acceptor"/>
    <property type="evidence" value="ECO:0007669"/>
    <property type="project" value="TreeGrafter"/>
</dbReference>
<dbReference type="EMBL" id="LN890537">
    <property type="protein sequence ID" value="CUS22351.1"/>
    <property type="molecule type" value="Genomic_DNA"/>
</dbReference>
<proteinExistence type="inferred from homology"/>
<sequence>MDEKVLVTGCNGFVALHVLDILLSERFHVIGTARTPEKANQVKESFKKLYPYANLEVEIVADITKRDAFDKIFQQYPDIQHVIHMAANVTFGNGGDRKETYLIPATEGTKNILEATYNLGKNVKKFVMTSSLASIMDRKHFGDPSFVHTESTWNPVTWEEAKNDDGSAYCASKKISERLAWDFVKEHENDIKFSLTTVCPPMIMGPQMFEWGLANETLNTSAEKVNSALKTTPDFKGPFDSSNGLSCDVRDVALLHMLPLRNQALAGQRLFPLNGTGVKQHNYEDARYTLQRILEILNRQFPEVRGRISGGADKSTLKTPDDLLYYNNDLTTKLTGVEFKPFEVTVHDAAKQILSYRAAHK</sequence>
<protein>
    <submittedName>
        <fullName evidence="4">LAQU0S05e03422g1_1</fullName>
    </submittedName>
</protein>
<dbReference type="Gene3D" id="3.40.50.720">
    <property type="entry name" value="NAD(P)-binding Rossmann-like Domain"/>
    <property type="match status" value="1"/>
</dbReference>
<dbReference type="InterPro" id="IPR001509">
    <property type="entry name" value="Epimerase_deHydtase"/>
</dbReference>
<organism evidence="4 5">
    <name type="scientific">Lachancea quebecensis</name>
    <dbReference type="NCBI Taxonomy" id="1654605"/>
    <lineage>
        <taxon>Eukaryota</taxon>
        <taxon>Fungi</taxon>
        <taxon>Dikarya</taxon>
        <taxon>Ascomycota</taxon>
        <taxon>Saccharomycotina</taxon>
        <taxon>Saccharomycetes</taxon>
        <taxon>Saccharomycetales</taxon>
        <taxon>Saccharomycetaceae</taxon>
        <taxon>Lachancea</taxon>
    </lineage>
</organism>
<dbReference type="SUPFAM" id="SSF51735">
    <property type="entry name" value="NAD(P)-binding Rossmann-fold domains"/>
    <property type="match status" value="1"/>
</dbReference>
<name>A0A0N7MLI1_9SACH</name>
<accession>A0A0N7MLI1</accession>
<reference evidence="5" key="1">
    <citation type="submission" date="2015-10" db="EMBL/GenBank/DDBJ databases">
        <authorList>
            <person name="Devillers H."/>
        </authorList>
    </citation>
    <scope>NUCLEOTIDE SEQUENCE [LARGE SCALE GENOMIC DNA]</scope>
</reference>
<dbReference type="PANTHER" id="PTHR10366">
    <property type="entry name" value="NAD DEPENDENT EPIMERASE/DEHYDRATASE"/>
    <property type="match status" value="1"/>
</dbReference>
<evidence type="ECO:0000256" key="1">
    <source>
        <dbReference type="ARBA" id="ARBA00023002"/>
    </source>
</evidence>
<evidence type="ECO:0000313" key="5">
    <source>
        <dbReference type="Proteomes" id="UP000236544"/>
    </source>
</evidence>
<comment type="similarity">
    <text evidence="2">Belongs to the NAD(P)-dependent epimerase/dehydratase family. Dihydroflavonol-4-reductase subfamily.</text>
</comment>
<dbReference type="AlphaFoldDB" id="A0A0N7MLI1"/>
<dbReference type="InterPro" id="IPR036291">
    <property type="entry name" value="NAD(P)-bd_dom_sf"/>
</dbReference>
<dbReference type="InterPro" id="IPR050425">
    <property type="entry name" value="NAD(P)_dehydrat-like"/>
</dbReference>
<dbReference type="OrthoDB" id="2735536at2759"/>
<dbReference type="Pfam" id="PF01370">
    <property type="entry name" value="Epimerase"/>
    <property type="match status" value="1"/>
</dbReference>
<evidence type="ECO:0000313" key="4">
    <source>
        <dbReference type="EMBL" id="CUS22351.1"/>
    </source>
</evidence>